<protein>
    <submittedName>
        <fullName evidence="2">Uncharacterized protein</fullName>
    </submittedName>
</protein>
<accession>A0A1B2ICM8</accession>
<proteinExistence type="predicted"/>
<evidence type="ECO:0000313" key="3">
    <source>
        <dbReference type="Proteomes" id="UP000201594"/>
    </source>
</evidence>
<gene>
    <name evidence="2" type="ORF">EARLPHILLIPIV_178</name>
</gene>
<keyword evidence="1" id="KW-0812">Transmembrane</keyword>
<feature type="transmembrane region" description="Helical" evidence="1">
    <location>
        <begin position="6"/>
        <end position="36"/>
    </location>
</feature>
<sequence>MKNPKIIFGVVMLGLFLMKQWWLFLPMFGFSLGYLMRGEIDRQASKKS</sequence>
<dbReference type="RefSeq" id="YP_009278490.1">
    <property type="nucleotide sequence ID" value="NC_031007.1"/>
</dbReference>
<keyword evidence="1" id="KW-1133">Transmembrane helix</keyword>
<evidence type="ECO:0000313" key="2">
    <source>
        <dbReference type="EMBL" id="ANZ49027.1"/>
    </source>
</evidence>
<dbReference type="OrthoDB" id="39137at10239"/>
<organism evidence="2 3">
    <name type="scientific">Erwinia phage vB_EamM_EarlPhillipIV</name>
    <dbReference type="NCBI Taxonomy" id="1883372"/>
    <lineage>
        <taxon>Viruses</taxon>
        <taxon>Duplodnaviria</taxon>
        <taxon>Heunggongvirae</taxon>
        <taxon>Uroviricota</taxon>
        <taxon>Caudoviricetes</taxon>
        <taxon>Chimalliviridae</taxon>
        <taxon>Derbicusvirus</taxon>
        <taxon>Derbicusvirus derbicus</taxon>
    </lineage>
</organism>
<evidence type="ECO:0000256" key="1">
    <source>
        <dbReference type="SAM" id="Phobius"/>
    </source>
</evidence>
<dbReference type="EMBL" id="KX397367">
    <property type="protein sequence ID" value="ANZ49027.1"/>
    <property type="molecule type" value="Genomic_DNA"/>
</dbReference>
<keyword evidence="1" id="KW-0472">Membrane</keyword>
<reference evidence="2 3" key="1">
    <citation type="submission" date="2016-06" db="EMBL/GenBank/DDBJ databases">
        <authorList>
            <person name="Kjaerup R.B."/>
            <person name="Dalgaard T.S."/>
            <person name="Juul-Madsen H.R."/>
        </authorList>
    </citation>
    <scope>NUCLEOTIDE SEQUENCE [LARGE SCALE GENOMIC DNA]</scope>
</reference>
<dbReference type="Proteomes" id="UP000201594">
    <property type="component" value="Segment"/>
</dbReference>
<dbReference type="GeneID" id="29061781"/>
<dbReference type="KEGG" id="vg:29061781"/>
<name>A0A1B2ICM8_9CAUD</name>